<dbReference type="Pfam" id="PF00583">
    <property type="entry name" value="Acetyltransf_1"/>
    <property type="match status" value="1"/>
</dbReference>
<dbReference type="InterPro" id="IPR000182">
    <property type="entry name" value="GNAT_dom"/>
</dbReference>
<name>A0A853DBT7_9MICO</name>
<keyword evidence="3" id="KW-1185">Reference proteome</keyword>
<evidence type="ECO:0000259" key="1">
    <source>
        <dbReference type="PROSITE" id="PS51186"/>
    </source>
</evidence>
<dbReference type="InterPro" id="IPR016181">
    <property type="entry name" value="Acyl_CoA_acyltransferase"/>
</dbReference>
<sequence length="157" mass="17583">MISIQELGPDEWRVWREIRLEALRDAPEAFGSTSADWEDADEARWRARLVDVPLHAFTRLDDLPAGVVSATAPDGSGQVELISMWVAPFARGRAVGGALIEYALRWVTDRHPGARIALQVRKHNAPAIGLYERHGFVLAGENPEDELEFTMRWQGVI</sequence>
<dbReference type="Proteomes" id="UP000571817">
    <property type="component" value="Unassembled WGS sequence"/>
</dbReference>
<protein>
    <submittedName>
        <fullName evidence="2">Ribosomal protein S18 acetylase RimI-like enzyme</fullName>
    </submittedName>
</protein>
<evidence type="ECO:0000313" key="2">
    <source>
        <dbReference type="EMBL" id="NYJ73403.1"/>
    </source>
</evidence>
<organism evidence="2 3">
    <name type="scientific">Allobranchiibius huperziae</name>
    <dbReference type="NCBI Taxonomy" id="1874116"/>
    <lineage>
        <taxon>Bacteria</taxon>
        <taxon>Bacillati</taxon>
        <taxon>Actinomycetota</taxon>
        <taxon>Actinomycetes</taxon>
        <taxon>Micrococcales</taxon>
        <taxon>Dermacoccaceae</taxon>
        <taxon>Allobranchiibius</taxon>
    </lineage>
</organism>
<comment type="caution">
    <text evidence="2">The sequence shown here is derived from an EMBL/GenBank/DDBJ whole genome shotgun (WGS) entry which is preliminary data.</text>
</comment>
<feature type="domain" description="N-acetyltransferase" evidence="1">
    <location>
        <begin position="2"/>
        <end position="156"/>
    </location>
</feature>
<dbReference type="SUPFAM" id="SSF55729">
    <property type="entry name" value="Acyl-CoA N-acyltransferases (Nat)"/>
    <property type="match status" value="1"/>
</dbReference>
<evidence type="ECO:0000313" key="3">
    <source>
        <dbReference type="Proteomes" id="UP000571817"/>
    </source>
</evidence>
<dbReference type="CDD" id="cd04301">
    <property type="entry name" value="NAT_SF"/>
    <property type="match status" value="1"/>
</dbReference>
<dbReference type="GO" id="GO:0005840">
    <property type="term" value="C:ribosome"/>
    <property type="evidence" value="ECO:0007669"/>
    <property type="project" value="UniProtKB-KW"/>
</dbReference>
<dbReference type="Gene3D" id="3.40.630.30">
    <property type="match status" value="1"/>
</dbReference>
<keyword evidence="2" id="KW-0689">Ribosomal protein</keyword>
<accession>A0A853DBT7</accession>
<gene>
    <name evidence="2" type="ORF">HNR15_000366</name>
</gene>
<dbReference type="GO" id="GO:0016747">
    <property type="term" value="F:acyltransferase activity, transferring groups other than amino-acyl groups"/>
    <property type="evidence" value="ECO:0007669"/>
    <property type="project" value="InterPro"/>
</dbReference>
<dbReference type="EMBL" id="JACCFW010000001">
    <property type="protein sequence ID" value="NYJ73403.1"/>
    <property type="molecule type" value="Genomic_DNA"/>
</dbReference>
<dbReference type="RefSeq" id="WP_179478646.1">
    <property type="nucleotide sequence ID" value="NZ_JACCFW010000001.1"/>
</dbReference>
<keyword evidence="2" id="KW-0687">Ribonucleoprotein</keyword>
<proteinExistence type="predicted"/>
<dbReference type="AlphaFoldDB" id="A0A853DBT7"/>
<dbReference type="PROSITE" id="PS51186">
    <property type="entry name" value="GNAT"/>
    <property type="match status" value="1"/>
</dbReference>
<reference evidence="2 3" key="1">
    <citation type="submission" date="2020-07" db="EMBL/GenBank/DDBJ databases">
        <title>Sequencing the genomes of 1000 actinobacteria strains.</title>
        <authorList>
            <person name="Klenk H.-P."/>
        </authorList>
    </citation>
    <scope>NUCLEOTIDE SEQUENCE [LARGE SCALE GENOMIC DNA]</scope>
    <source>
        <strain evidence="2 3">DSM 29531</strain>
    </source>
</reference>